<sequence>CVCGVVEALLKGGSVGGYLVMRHLGCRYPGGDASMHRLQELLKATAPMSPSWTLSRPVQKGCAGLSVAILIATPYLSPSQTEKGLRHLLSVLLPLRLDLLGTFPARLCQRVLLQAAGFARVVDFGRSRGKLWGSDVVVCGALLAETGETSQQFPPLRSEETGPQ</sequence>
<dbReference type="Proteomes" id="UP000652761">
    <property type="component" value="Unassembled WGS sequence"/>
</dbReference>
<evidence type="ECO:0000313" key="2">
    <source>
        <dbReference type="Proteomes" id="UP000652761"/>
    </source>
</evidence>
<feature type="non-terminal residue" evidence="1">
    <location>
        <position position="1"/>
    </location>
</feature>
<comment type="caution">
    <text evidence="1">The sequence shown here is derived from an EMBL/GenBank/DDBJ whole genome shotgun (WGS) entry which is preliminary data.</text>
</comment>
<dbReference type="EMBL" id="NMUH01013982">
    <property type="protein sequence ID" value="MQM22793.1"/>
    <property type="molecule type" value="Genomic_DNA"/>
</dbReference>
<organism evidence="1 2">
    <name type="scientific">Colocasia esculenta</name>
    <name type="common">Wild taro</name>
    <name type="synonym">Arum esculentum</name>
    <dbReference type="NCBI Taxonomy" id="4460"/>
    <lineage>
        <taxon>Eukaryota</taxon>
        <taxon>Viridiplantae</taxon>
        <taxon>Streptophyta</taxon>
        <taxon>Embryophyta</taxon>
        <taxon>Tracheophyta</taxon>
        <taxon>Spermatophyta</taxon>
        <taxon>Magnoliopsida</taxon>
        <taxon>Liliopsida</taxon>
        <taxon>Araceae</taxon>
        <taxon>Aroideae</taxon>
        <taxon>Colocasieae</taxon>
        <taxon>Colocasia</taxon>
    </lineage>
</organism>
<accession>A0A843XUH5</accession>
<dbReference type="AlphaFoldDB" id="A0A843XUH5"/>
<keyword evidence="2" id="KW-1185">Reference proteome</keyword>
<evidence type="ECO:0000313" key="1">
    <source>
        <dbReference type="EMBL" id="MQM22793.1"/>
    </source>
</evidence>
<protein>
    <submittedName>
        <fullName evidence="1">Uncharacterized protein</fullName>
    </submittedName>
</protein>
<gene>
    <name evidence="1" type="ORF">Taro_055851</name>
</gene>
<proteinExistence type="predicted"/>
<reference evidence="1" key="1">
    <citation type="submission" date="2017-07" db="EMBL/GenBank/DDBJ databases">
        <title>Taro Niue Genome Assembly and Annotation.</title>
        <authorList>
            <person name="Atibalentja N."/>
            <person name="Keating K."/>
            <person name="Fields C.J."/>
        </authorList>
    </citation>
    <scope>NUCLEOTIDE SEQUENCE</scope>
    <source>
        <strain evidence="1">Niue_2</strain>
        <tissue evidence="1">Leaf</tissue>
    </source>
</reference>
<name>A0A843XUH5_COLES</name>